<proteinExistence type="predicted"/>
<sequence length="231" mass="26693">MHAVLGLACIDWSALVLQSVFFSPRHSFLIFIAIFFTQIVGFSETTVMDHSKSQKKPEKYRLDGLGRVRICMFTSPANQAPVPTDPVLYERIRQRLITERDAKNNIDRLNDITLMTEGSEYQQELQPPKPEKYRLDDQGRVRLCTFTSPHDQAPVPTCPIEYERVRQRLIREREVKNYLAGMTNINSTARHLNGFTNHLETSSPTEVIDEQTRKNRIPLTRVFEEQGSSQQ</sequence>
<dbReference type="AlphaFoldDB" id="A0A2G5SLN7"/>
<evidence type="ECO:0000313" key="2">
    <source>
        <dbReference type="Proteomes" id="UP000230233"/>
    </source>
</evidence>
<accession>A0A2G5SLN7</accession>
<reference evidence="2" key="1">
    <citation type="submission" date="2017-10" db="EMBL/GenBank/DDBJ databases">
        <title>Rapid genome shrinkage in a self-fertile nematode reveals novel sperm competition proteins.</title>
        <authorList>
            <person name="Yin D."/>
            <person name="Schwarz E.M."/>
            <person name="Thomas C.G."/>
            <person name="Felde R.L."/>
            <person name="Korf I.F."/>
            <person name="Cutter A.D."/>
            <person name="Schartner C.M."/>
            <person name="Ralston E.J."/>
            <person name="Meyer B.J."/>
            <person name="Haag E.S."/>
        </authorList>
    </citation>
    <scope>NUCLEOTIDE SEQUENCE [LARGE SCALE GENOMIC DNA]</scope>
    <source>
        <strain evidence="2">JU1422</strain>
    </source>
</reference>
<evidence type="ECO:0000313" key="1">
    <source>
        <dbReference type="EMBL" id="PIC15947.1"/>
    </source>
</evidence>
<protein>
    <submittedName>
        <fullName evidence="1">Uncharacterized protein</fullName>
    </submittedName>
</protein>
<name>A0A2G5SLN7_9PELO</name>
<comment type="caution">
    <text evidence="1">The sequence shown here is derived from an EMBL/GenBank/DDBJ whole genome shotgun (WGS) entry which is preliminary data.</text>
</comment>
<gene>
    <name evidence="1" type="primary">Cnig_chr_X.g22729</name>
    <name evidence="1" type="ORF">B9Z55_022729</name>
</gene>
<dbReference type="OrthoDB" id="10392351at2759"/>
<keyword evidence="2" id="KW-1185">Reference proteome</keyword>
<dbReference type="Proteomes" id="UP000230233">
    <property type="component" value="Chromosome X"/>
</dbReference>
<dbReference type="EMBL" id="PDUG01000006">
    <property type="protein sequence ID" value="PIC15947.1"/>
    <property type="molecule type" value="Genomic_DNA"/>
</dbReference>
<organism evidence="1 2">
    <name type="scientific">Caenorhabditis nigoni</name>
    <dbReference type="NCBI Taxonomy" id="1611254"/>
    <lineage>
        <taxon>Eukaryota</taxon>
        <taxon>Metazoa</taxon>
        <taxon>Ecdysozoa</taxon>
        <taxon>Nematoda</taxon>
        <taxon>Chromadorea</taxon>
        <taxon>Rhabditida</taxon>
        <taxon>Rhabditina</taxon>
        <taxon>Rhabditomorpha</taxon>
        <taxon>Rhabditoidea</taxon>
        <taxon>Rhabditidae</taxon>
        <taxon>Peloderinae</taxon>
        <taxon>Caenorhabditis</taxon>
    </lineage>
</organism>